<reference evidence="2 3" key="1">
    <citation type="submission" date="2013-07" db="EMBL/GenBank/DDBJ databases">
        <title>Genome of Archaeoglobus fulgidus.</title>
        <authorList>
            <person name="Fiebig A."/>
            <person name="Birkeland N.-K."/>
        </authorList>
    </citation>
    <scope>NUCLEOTIDE SEQUENCE [LARGE SCALE GENOMIC DNA]</scope>
    <source>
        <strain evidence="2 3">DSM 8774</strain>
    </source>
</reference>
<dbReference type="CDD" id="cd11714">
    <property type="entry name" value="GINS_A_archaea"/>
    <property type="match status" value="1"/>
</dbReference>
<sequence>MNLDELLLLIEKNRSQLSKIDDDFYEKLRERIAELEEMKSSAGESDFFRYEDEIRTLKRLQRKIFELRTGKIISAAWAEVCGQQFSSDVENMCSDERVFFKKLIDIIKEFKRSILEGGKRKISDRVLVRIKKDVEIQGADGKTYKLRREDVVTLPQLNADALIKGGIAERIEVKEDEVSQEG</sequence>
<dbReference type="KEGG" id="afg:AFULGI_00014430"/>
<dbReference type="HOGENOM" id="CLU_067260_0_0_2"/>
<dbReference type="Gene3D" id="3.40.5.50">
    <property type="match status" value="1"/>
</dbReference>
<organism evidence="2 3">
    <name type="scientific">Archaeoglobus fulgidus DSM 8774</name>
    <dbReference type="NCBI Taxonomy" id="1344584"/>
    <lineage>
        <taxon>Archaea</taxon>
        <taxon>Methanobacteriati</taxon>
        <taxon>Methanobacteriota</taxon>
        <taxon>Archaeoglobi</taxon>
        <taxon>Archaeoglobales</taxon>
        <taxon>Archaeoglobaceae</taxon>
        <taxon>Archaeoglobus</taxon>
    </lineage>
</organism>
<dbReference type="Pfam" id="PF05916">
    <property type="entry name" value="Sld5"/>
    <property type="match status" value="1"/>
</dbReference>
<feature type="domain" description="GINS subunit" evidence="1">
    <location>
        <begin position="19"/>
        <end position="114"/>
    </location>
</feature>
<dbReference type="EMBL" id="CP006577">
    <property type="protein sequence ID" value="AIG98212.1"/>
    <property type="molecule type" value="Genomic_DNA"/>
</dbReference>
<dbReference type="RefSeq" id="WP_010878829.1">
    <property type="nucleotide sequence ID" value="NZ_CP006577.1"/>
</dbReference>
<dbReference type="InterPro" id="IPR021151">
    <property type="entry name" value="GINS_A"/>
</dbReference>
<gene>
    <name evidence="2" type="ORF">AFULGI_00014430</name>
</gene>
<name>A0A075WEN3_ARCFL</name>
<dbReference type="Proteomes" id="UP000028501">
    <property type="component" value="Chromosome"/>
</dbReference>
<accession>A0A075WEN3</accession>
<dbReference type="GeneID" id="24794944"/>
<evidence type="ECO:0000313" key="3">
    <source>
        <dbReference type="Proteomes" id="UP000028501"/>
    </source>
</evidence>
<proteinExistence type="predicted"/>
<dbReference type="AlphaFoldDB" id="A0A075WEN3"/>
<evidence type="ECO:0000313" key="2">
    <source>
        <dbReference type="EMBL" id="AIG98212.1"/>
    </source>
</evidence>
<evidence type="ECO:0000259" key="1">
    <source>
        <dbReference type="Pfam" id="PF05916"/>
    </source>
</evidence>
<protein>
    <recommendedName>
        <fullName evidence="1">GINS subunit domain-containing protein</fullName>
    </recommendedName>
</protein>
<dbReference type="Gene3D" id="1.20.58.1030">
    <property type="match status" value="1"/>
</dbReference>